<dbReference type="EMBL" id="JQED01000053">
    <property type="protein sequence ID" value="KGJ87535.1"/>
    <property type="molecule type" value="Genomic_DNA"/>
</dbReference>
<name>A0A099KB68_COLPS</name>
<evidence type="ECO:0000313" key="1">
    <source>
        <dbReference type="EMBL" id="KGJ87535.1"/>
    </source>
</evidence>
<organism evidence="1 2">
    <name type="scientific">Colwellia psychrerythraea</name>
    <name type="common">Vibrio psychroerythus</name>
    <dbReference type="NCBI Taxonomy" id="28229"/>
    <lineage>
        <taxon>Bacteria</taxon>
        <taxon>Pseudomonadati</taxon>
        <taxon>Pseudomonadota</taxon>
        <taxon>Gammaproteobacteria</taxon>
        <taxon>Alteromonadales</taxon>
        <taxon>Colwelliaceae</taxon>
        <taxon>Colwellia</taxon>
    </lineage>
</organism>
<dbReference type="RefSeq" id="WP_033095254.1">
    <property type="nucleotide sequence ID" value="NZ_JQED01000053.1"/>
</dbReference>
<proteinExistence type="predicted"/>
<dbReference type="OrthoDB" id="5699584at2"/>
<protein>
    <recommendedName>
        <fullName evidence="3">Transglycosylase SLT domain-containing protein</fullName>
    </recommendedName>
</protein>
<reference evidence="1 2" key="1">
    <citation type="submission" date="2014-08" db="EMBL/GenBank/DDBJ databases">
        <title>Genomic and Phenotypic Diversity of Colwellia psychrerythraea strains from Disparate Marine Basins.</title>
        <authorList>
            <person name="Techtmann S.M."/>
            <person name="Stelling S.C."/>
            <person name="Utturkar S.M."/>
            <person name="Alshibli N."/>
            <person name="Harris A."/>
            <person name="Brown S.D."/>
            <person name="Hazen T.C."/>
        </authorList>
    </citation>
    <scope>NUCLEOTIDE SEQUENCE [LARGE SCALE GENOMIC DNA]</scope>
    <source>
        <strain evidence="1 2">ND2E</strain>
    </source>
</reference>
<evidence type="ECO:0000313" key="2">
    <source>
        <dbReference type="Proteomes" id="UP000029843"/>
    </source>
</evidence>
<comment type="caution">
    <text evidence="1">The sequence shown here is derived from an EMBL/GenBank/DDBJ whole genome shotgun (WGS) entry which is preliminary data.</text>
</comment>
<dbReference type="PATRIC" id="fig|28229.4.peg.3633"/>
<accession>A0A099KB68</accession>
<evidence type="ECO:0008006" key="3">
    <source>
        <dbReference type="Google" id="ProtNLM"/>
    </source>
</evidence>
<dbReference type="InterPro" id="IPR023346">
    <property type="entry name" value="Lysozyme-like_dom_sf"/>
</dbReference>
<sequence length="353" mass="40266">MKIKYTLPILFLFWCAIIIAAPTSDWKQVIRDTPYSFSKGASKKLAELRRWVLLSNGYCELPNRHVFFDQRGQFLTWMDNEDTSEATQEKLNKIRLQLHRNNKVNRWIEGSDSTMGYPFALSCDQPWVDIDASINRVKGKAPKSKVWGTWDGVKAGTESKPISLEALVGLMFQHRHSQLSVSLNTLSLRLFVAQLIIESGAKKYARSSDNALGMLQLKPEVLNDCGIDKRFYQHRMAQVDCAVRLYVMLSRNLQPVFTTVFGHLEKTKKQTLFDILLVQSYHSGIGAMTTLLTDADMGKAARYFAEHEQQFSAEDIATGMIFHNLGRQPWGWESLYYVLDIMIVSKSLSAHDS</sequence>
<dbReference type="Proteomes" id="UP000029843">
    <property type="component" value="Unassembled WGS sequence"/>
</dbReference>
<dbReference type="AlphaFoldDB" id="A0A099KB68"/>
<dbReference type="SUPFAM" id="SSF53955">
    <property type="entry name" value="Lysozyme-like"/>
    <property type="match status" value="1"/>
</dbReference>
<gene>
    <name evidence="1" type="ORF">ND2E_4273</name>
</gene>
<dbReference type="Gene3D" id="1.10.530.10">
    <property type="match status" value="1"/>
</dbReference>